<dbReference type="AlphaFoldDB" id="A0A0H5QRS6"/>
<protein>
    <recommendedName>
        <fullName evidence="1">DNA-dependent protein kinase catalytic subunit CC3 domain-containing protein</fullName>
    </recommendedName>
</protein>
<reference evidence="2" key="1">
    <citation type="submission" date="2015-04" db="EMBL/GenBank/DDBJ databases">
        <title>The genome sequence of the plant pathogenic Rhizarian Plasmodiophora brassicae reveals insights in its biotrophic life cycle and the origin of chitin synthesis.</title>
        <authorList>
            <person name="Schwelm A."/>
            <person name="Fogelqvist J."/>
            <person name="Knaust A."/>
            <person name="Julke S."/>
            <person name="Lilja T."/>
            <person name="Dhandapani V."/>
            <person name="Bonilla-Rosso G."/>
            <person name="Karlsson M."/>
            <person name="Shevchenko A."/>
            <person name="Choi S.R."/>
            <person name="Kim H.G."/>
            <person name="Park J.Y."/>
            <person name="Lim Y.P."/>
            <person name="Ludwig-Muller J."/>
            <person name="Dixelius C."/>
        </authorList>
    </citation>
    <scope>NUCLEOTIDE SEQUENCE</scope>
    <source>
        <tissue evidence="2">Potato root galls</tissue>
    </source>
</reference>
<name>A0A0H5QRS6_9EUKA</name>
<proteinExistence type="predicted"/>
<organism evidence="2">
    <name type="scientific">Spongospora subterranea</name>
    <dbReference type="NCBI Taxonomy" id="70186"/>
    <lineage>
        <taxon>Eukaryota</taxon>
        <taxon>Sar</taxon>
        <taxon>Rhizaria</taxon>
        <taxon>Endomyxa</taxon>
        <taxon>Phytomyxea</taxon>
        <taxon>Plasmodiophorida</taxon>
        <taxon>Plasmodiophoridae</taxon>
        <taxon>Spongospora</taxon>
    </lineage>
</organism>
<dbReference type="SMART" id="SM01344">
    <property type="entry name" value="NUC194"/>
    <property type="match status" value="1"/>
</dbReference>
<evidence type="ECO:0000259" key="1">
    <source>
        <dbReference type="SMART" id="SM01344"/>
    </source>
</evidence>
<feature type="domain" description="DNA-dependent protein kinase catalytic subunit CC3" evidence="1">
    <location>
        <begin position="115"/>
        <end position="466"/>
    </location>
</feature>
<dbReference type="GO" id="GO:0005634">
    <property type="term" value="C:nucleus"/>
    <property type="evidence" value="ECO:0007669"/>
    <property type="project" value="InterPro"/>
</dbReference>
<feature type="non-terminal residue" evidence="2">
    <location>
        <position position="1"/>
    </location>
</feature>
<evidence type="ECO:0000313" key="2">
    <source>
        <dbReference type="EMBL" id="CRZ04715.1"/>
    </source>
</evidence>
<dbReference type="InterPro" id="IPR016024">
    <property type="entry name" value="ARM-type_fold"/>
</dbReference>
<dbReference type="SUPFAM" id="SSF48371">
    <property type="entry name" value="ARM repeat"/>
    <property type="match status" value="1"/>
</dbReference>
<dbReference type="Pfam" id="PF08163">
    <property type="entry name" value="DNAPKcs_CC3"/>
    <property type="match status" value="1"/>
</dbReference>
<accession>A0A0H5QRS6</accession>
<sequence>DLALCESVGKLTRSAPWPQRSVDVPVGSPADLASRSYLTRLLTALRYSRRVQLLNAILGVVRERGHRLRSDIDSTISYIVTSISSLSLSKSEGVHWMNWAGDMFMAADTDYSSVDNAREWIADRILIPLVTHIPITALHLFMAKHCPSLWSLIMSGPGTSIASVLALRSAYHIVTAMVNRLQDQRGSLFTSMGSDLKSICKTCSDHVKKMAINGSISPSIDRSVRSSAYSCLCSMLMSHGSSSPPPPQPLIIAVCLSESPTEPLWSRIIDTTWSPSFTIDTAFSISRSVSGVVPKRAPDRRLHALSNTSLSQDIFSLREESLIVAPSSSDHPAPDPGVPTVIALELDPINALEVMPDMIRLVQYLSDRFPGNPPDHPPQWMDHLHRLMRSNIVQLPLFFIKLILNVVSIFEPFADFWFSDIVRISTSGPVIGGVGFHYFLRDVATMFLNEWSGFIPGQANASQANAFINHCLSVAGDIGQPLSDTSKPVQPEAKLRHNYQLISGLVKKWSSADFPLHLNPFIGYSLLQSKGGATDVAYARSAYMGLSLIELPLLIGLPEYDRGSPSPQVSFDSLNEYLIRCLGHESRIIFNRAATLFGRIFQYESVHQCLCPQRIERLQNVRSLLSSLANQGQSYRYISMIMRIGAICPDFLDDTTCSQILPLAIHSRGQLQVDALKSLIPVISVIEDPFDILLPVINQAQTQINNEVDRSLLMLVLYSVPRIRPDLVHTKLWPLISRYSTHQDVVCRLTFFKTVSAALLNVSSLGKEFSLQLYSAMVSAFGDDSQEIREFAQKFWTDSAVGYTNPSSLLIWLLDLCIGDAFWLSLTC</sequence>
<dbReference type="GO" id="GO:0006303">
    <property type="term" value="P:double-strand break repair via nonhomologous end joining"/>
    <property type="evidence" value="ECO:0007669"/>
    <property type="project" value="InterPro"/>
</dbReference>
<dbReference type="InterPro" id="IPR012582">
    <property type="entry name" value="DNAPKcs_CC3"/>
</dbReference>
<dbReference type="EMBL" id="HACM01004273">
    <property type="protein sequence ID" value="CRZ04715.1"/>
    <property type="molecule type" value="Transcribed_RNA"/>
</dbReference>